<dbReference type="SUPFAM" id="SSF56801">
    <property type="entry name" value="Acetyl-CoA synthetase-like"/>
    <property type="match status" value="1"/>
</dbReference>
<dbReference type="Gene3D" id="3.40.50.12780">
    <property type="entry name" value="N-terminal domain of ligase-like"/>
    <property type="match status" value="1"/>
</dbReference>
<organism evidence="2 3">
    <name type="scientific">Bugula neritina</name>
    <name type="common">Brown bryozoan</name>
    <name type="synonym">Sertularia neritina</name>
    <dbReference type="NCBI Taxonomy" id="10212"/>
    <lineage>
        <taxon>Eukaryota</taxon>
        <taxon>Metazoa</taxon>
        <taxon>Spiralia</taxon>
        <taxon>Lophotrochozoa</taxon>
        <taxon>Bryozoa</taxon>
        <taxon>Gymnolaemata</taxon>
        <taxon>Cheilostomatida</taxon>
        <taxon>Flustrina</taxon>
        <taxon>Buguloidea</taxon>
        <taxon>Bugulidae</taxon>
        <taxon>Bugula</taxon>
    </lineage>
</organism>
<accession>A0A7J7JXC3</accession>
<dbReference type="GO" id="GO:0030729">
    <property type="term" value="F:acetoacetate-CoA ligase activity"/>
    <property type="evidence" value="ECO:0007669"/>
    <property type="project" value="TreeGrafter"/>
</dbReference>
<evidence type="ECO:0000259" key="1">
    <source>
        <dbReference type="Pfam" id="PF00501"/>
    </source>
</evidence>
<proteinExistence type="predicted"/>
<keyword evidence="3" id="KW-1185">Reference proteome</keyword>
<dbReference type="PROSITE" id="PS00455">
    <property type="entry name" value="AMP_BINDING"/>
    <property type="match status" value="1"/>
</dbReference>
<evidence type="ECO:0000313" key="3">
    <source>
        <dbReference type="Proteomes" id="UP000593567"/>
    </source>
</evidence>
<dbReference type="PANTHER" id="PTHR42921:SF1">
    <property type="entry name" value="ACETOACETYL-COA SYNTHETASE"/>
    <property type="match status" value="1"/>
</dbReference>
<protein>
    <submittedName>
        <fullName evidence="2">AACS</fullName>
    </submittedName>
</protein>
<gene>
    <name evidence="2" type="ORF">EB796_010677</name>
</gene>
<dbReference type="InterPro" id="IPR000873">
    <property type="entry name" value="AMP-dep_synth/lig_dom"/>
</dbReference>
<name>A0A7J7JXC3_BUGNE</name>
<comment type="caution">
    <text evidence="2">The sequence shown here is derived from an EMBL/GenBank/DDBJ whole genome shotgun (WGS) entry which is preliminary data.</text>
</comment>
<evidence type="ECO:0000313" key="2">
    <source>
        <dbReference type="EMBL" id="KAF6031012.1"/>
    </source>
</evidence>
<dbReference type="InterPro" id="IPR020845">
    <property type="entry name" value="AMP-binding_CS"/>
</dbReference>
<dbReference type="InterPro" id="IPR042099">
    <property type="entry name" value="ANL_N_sf"/>
</dbReference>
<dbReference type="Pfam" id="PF00501">
    <property type="entry name" value="AMP-binding"/>
    <property type="match status" value="1"/>
</dbReference>
<dbReference type="Proteomes" id="UP000593567">
    <property type="component" value="Unassembled WGS sequence"/>
</dbReference>
<sequence length="342" mass="37631">MVELFAHKLRKLGVVTGDRIVGYIPNCVEAIVAMLAASSIGAIWSSTSPDFGVSVLSDLPKVLISVNAVQYNGKRYSHLEKLQQVVQGLPDLEKVVVIKYIEDEFLDLSNVSKSIWLDDLTAVDPEEKVTPLTFEQLPFSHPLYIMYSSGTTGVPKCMVHGQGGVLLKHLEEHILQGNSTRSDVMLYYTTTGWMMWNWLVGMLTVGGTCVLYDGSPLIPSANILWDLIDRLNITILGTGAKWLAVLEDKGIKPINTHKLTSLHTILSTGSPLKPEAYEYVYQYVKSDLLLGSITGGTDIVGCFAAQNWTVPVYKGEIQSRNLGCAVECWDESGILCMTKVES</sequence>
<reference evidence="2" key="1">
    <citation type="submission" date="2020-06" db="EMBL/GenBank/DDBJ databases">
        <title>Draft genome of Bugula neritina, a colonial animal packing powerful symbionts and potential medicines.</title>
        <authorList>
            <person name="Rayko M."/>
        </authorList>
    </citation>
    <scope>NUCLEOTIDE SEQUENCE [LARGE SCALE GENOMIC DNA]</scope>
    <source>
        <strain evidence="2">Kwan_BN1</strain>
    </source>
</reference>
<dbReference type="EMBL" id="VXIV02001644">
    <property type="protein sequence ID" value="KAF6031012.1"/>
    <property type="molecule type" value="Genomic_DNA"/>
</dbReference>
<dbReference type="OrthoDB" id="10253869at2759"/>
<dbReference type="PANTHER" id="PTHR42921">
    <property type="entry name" value="ACETOACETYL-COA SYNTHETASE"/>
    <property type="match status" value="1"/>
</dbReference>
<dbReference type="AlphaFoldDB" id="A0A7J7JXC3"/>
<feature type="domain" description="AMP-dependent synthetase/ligase" evidence="1">
    <location>
        <begin position="2"/>
        <end position="301"/>
    </location>
</feature>